<reference evidence="4 7" key="1">
    <citation type="submission" date="2021-07" db="EMBL/GenBank/DDBJ databases">
        <authorList>
            <person name="Imarazene B."/>
            <person name="Zahm M."/>
            <person name="Klopp C."/>
            <person name="Cabau C."/>
            <person name="Beille S."/>
            <person name="Jouanno E."/>
            <person name="Castinel A."/>
            <person name="Lluch J."/>
            <person name="Gil L."/>
            <person name="Kuchtly C."/>
            <person name="Lopez Roques C."/>
            <person name="Donnadieu C."/>
            <person name="Parrinello H."/>
            <person name="Journot L."/>
            <person name="Du K."/>
            <person name="Schartl M."/>
            <person name="Retaux S."/>
            <person name="Guiguen Y."/>
        </authorList>
    </citation>
    <scope>NUCLEOTIDE SEQUENCE [LARGE SCALE GENOMIC DNA]</scope>
    <source>
        <strain evidence="4">Pach_M1</strain>
        <tissue evidence="4">Testis</tissue>
    </source>
</reference>
<dbReference type="OrthoDB" id="6159137at2759"/>
<keyword evidence="1 2" id="KW-0694">RNA-binding</keyword>
<dbReference type="PANTHER" id="PTHR11176:SF61">
    <property type="entry name" value="SRA STEM-LOOP INTERACTING RNA BINDING PROTEIN"/>
    <property type="match status" value="1"/>
</dbReference>
<dbReference type="Pfam" id="PF00076">
    <property type="entry name" value="RRM_1"/>
    <property type="match status" value="1"/>
</dbReference>
<dbReference type="InterPro" id="IPR000504">
    <property type="entry name" value="RRM_dom"/>
</dbReference>
<dbReference type="SUPFAM" id="SSF54928">
    <property type="entry name" value="RNA-binding domain, RBD"/>
    <property type="match status" value="1"/>
</dbReference>
<evidence type="ECO:0000259" key="3">
    <source>
        <dbReference type="PROSITE" id="PS50102"/>
    </source>
</evidence>
<sequence>MAAPNMKVFELFVSKIPWTLATKELKNHFGQFGTVKKCLLPFEKGTGFHKGFAWITFSSEEGQINALQHDSHVIDGSRLAVQKNRRPFLPTGRNKETEEI</sequence>
<dbReference type="PROSITE" id="PS50102">
    <property type="entry name" value="RRM"/>
    <property type="match status" value="1"/>
</dbReference>
<dbReference type="Ensembl" id="ENSAMXT00005020443.1">
    <property type="protein sequence ID" value="ENSAMXP00005018499.1"/>
    <property type="gene ID" value="ENSAMXG00005009636.1"/>
</dbReference>
<dbReference type="AlphaFoldDB" id="A0A8B9HVT7"/>
<dbReference type="InterPro" id="IPR012677">
    <property type="entry name" value="Nucleotide-bd_a/b_plait_sf"/>
</dbReference>
<organism evidence="5 6">
    <name type="scientific">Astyanax mexicanus</name>
    <name type="common">Blind cave fish</name>
    <name type="synonym">Astyanax fasciatus mexicanus</name>
    <dbReference type="NCBI Taxonomy" id="7994"/>
    <lineage>
        <taxon>Eukaryota</taxon>
        <taxon>Metazoa</taxon>
        <taxon>Chordata</taxon>
        <taxon>Craniata</taxon>
        <taxon>Vertebrata</taxon>
        <taxon>Euteleostomi</taxon>
        <taxon>Actinopterygii</taxon>
        <taxon>Neopterygii</taxon>
        <taxon>Teleostei</taxon>
        <taxon>Ostariophysi</taxon>
        <taxon>Characiformes</taxon>
        <taxon>Characoidei</taxon>
        <taxon>Acestrorhamphidae</taxon>
        <taxon>Acestrorhamphinae</taxon>
        <taxon>Astyanax</taxon>
    </lineage>
</organism>
<evidence type="ECO:0000256" key="1">
    <source>
        <dbReference type="ARBA" id="ARBA00022884"/>
    </source>
</evidence>
<feature type="domain" description="RRM" evidence="3">
    <location>
        <begin position="9"/>
        <end position="86"/>
    </location>
</feature>
<dbReference type="OMA" id="GFVMFSQ"/>
<dbReference type="CTD" id="81892"/>
<name>A0A8B9HVT7_ASTMX</name>
<evidence type="ECO:0000313" key="5">
    <source>
        <dbReference type="Ensembl" id="ENSAMXP00005018499.1"/>
    </source>
</evidence>
<dbReference type="Proteomes" id="UP000752171">
    <property type="component" value="Unassembled WGS sequence"/>
</dbReference>
<dbReference type="GeneID" id="103037491"/>
<dbReference type="PANTHER" id="PTHR11176">
    <property type="entry name" value="BOULE-RELATED"/>
    <property type="match status" value="1"/>
</dbReference>
<evidence type="ECO:0000313" key="6">
    <source>
        <dbReference type="Proteomes" id="UP000694621"/>
    </source>
</evidence>
<dbReference type="Proteomes" id="UP000694621">
    <property type="component" value="Unplaced"/>
</dbReference>
<dbReference type="EMBL" id="JAICCE010000014">
    <property type="protein sequence ID" value="KAG9268896.1"/>
    <property type="molecule type" value="Genomic_DNA"/>
</dbReference>
<dbReference type="InterPro" id="IPR035979">
    <property type="entry name" value="RBD_domain_sf"/>
</dbReference>
<dbReference type="Gene3D" id="3.30.70.330">
    <property type="match status" value="1"/>
</dbReference>
<evidence type="ECO:0000313" key="4">
    <source>
        <dbReference type="EMBL" id="KAG9268896.1"/>
    </source>
</evidence>
<dbReference type="GO" id="GO:0003723">
    <property type="term" value="F:RNA binding"/>
    <property type="evidence" value="ECO:0007669"/>
    <property type="project" value="UniProtKB-UniRule"/>
</dbReference>
<proteinExistence type="predicted"/>
<accession>A0A8B9HVT7</accession>
<evidence type="ECO:0000256" key="2">
    <source>
        <dbReference type="PROSITE-ProRule" id="PRU00176"/>
    </source>
</evidence>
<evidence type="ECO:0000313" key="7">
    <source>
        <dbReference type="Proteomes" id="UP000752171"/>
    </source>
</evidence>
<dbReference type="KEGG" id="amex:103037491"/>
<protein>
    <submittedName>
        <fullName evidence="4">SRA stem-loop-interacting RNA-binding protein, mitochondrial</fullName>
    </submittedName>
</protein>
<reference evidence="5" key="2">
    <citation type="submission" date="2025-05" db="UniProtKB">
        <authorList>
            <consortium name="Ensembl"/>
        </authorList>
    </citation>
    <scope>IDENTIFICATION</scope>
</reference>
<gene>
    <name evidence="5" type="primary">slirp</name>
    <name evidence="4" type="synonym">SLIRP</name>
    <name evidence="4" type="ORF">AMEX_G17923</name>
</gene>
<dbReference type="SMART" id="SM00360">
    <property type="entry name" value="RRM"/>
    <property type="match status" value="1"/>
</dbReference>